<dbReference type="Gene3D" id="1.10.10.10">
    <property type="entry name" value="Winged helix-like DNA-binding domain superfamily/Winged helix DNA-binding domain"/>
    <property type="match status" value="1"/>
</dbReference>
<dbReference type="Pfam" id="PF00126">
    <property type="entry name" value="HTH_1"/>
    <property type="match status" value="1"/>
</dbReference>
<dbReference type="GO" id="GO:0032993">
    <property type="term" value="C:protein-DNA complex"/>
    <property type="evidence" value="ECO:0007669"/>
    <property type="project" value="TreeGrafter"/>
</dbReference>
<reference evidence="6 7" key="1">
    <citation type="submission" date="2016-01" db="EMBL/GenBank/DDBJ databases">
        <authorList>
            <person name="Oliw E.H."/>
        </authorList>
    </citation>
    <scope>NUCLEOTIDE SEQUENCE [LARGE SCALE GENOMIC DNA]</scope>
    <source>
        <strain evidence="6">LMG 22029</strain>
    </source>
</reference>
<sequence>METRYLKSLIAVVDCGSIADAARTEHLTAAAIGQRIQALERELGIALLSRDGYTARPTQACVALMPRARRLVREATLLPGDADLDGLSGLLRVGAISTALTGMLPGPLRALTQRAPQARPVIVPGTSRALFQALQAGDLDAAIVVMPPFALPKTIQCVLLRREPLVFIADAKARTSVASLLQRRPYIRYDPDAWGGRYAAKYLADSALEPTVMCDLDALEAIALLVSDGVGVSLVPRWAGIERFAGDCRVTQIPGGAYEREIVLLASAEPDRPNLLSILAEALQPPLKR</sequence>
<proteinExistence type="inferred from homology"/>
<comment type="similarity">
    <text evidence="1">Belongs to the LysR transcriptional regulatory family.</text>
</comment>
<dbReference type="OrthoDB" id="9133980at2"/>
<evidence type="ECO:0000313" key="6">
    <source>
        <dbReference type="EMBL" id="SAL48429.1"/>
    </source>
</evidence>
<dbReference type="InterPro" id="IPR000847">
    <property type="entry name" value="LysR_HTH_N"/>
</dbReference>
<dbReference type="PANTHER" id="PTHR30346">
    <property type="entry name" value="TRANSCRIPTIONAL DUAL REGULATOR HCAR-RELATED"/>
    <property type="match status" value="1"/>
</dbReference>
<evidence type="ECO:0000256" key="3">
    <source>
        <dbReference type="ARBA" id="ARBA00023125"/>
    </source>
</evidence>
<dbReference type="InterPro" id="IPR005119">
    <property type="entry name" value="LysR_subst-bd"/>
</dbReference>
<keyword evidence="4" id="KW-0804">Transcription</keyword>
<name>A0A158HWR6_CABSO</name>
<evidence type="ECO:0000256" key="4">
    <source>
        <dbReference type="ARBA" id="ARBA00023163"/>
    </source>
</evidence>
<dbReference type="Pfam" id="PF03466">
    <property type="entry name" value="LysR_substrate"/>
    <property type="match status" value="1"/>
</dbReference>
<protein>
    <submittedName>
        <fullName evidence="6">LysR family transcriptional regulator</fullName>
    </submittedName>
</protein>
<dbReference type="GO" id="GO:0003677">
    <property type="term" value="F:DNA binding"/>
    <property type="evidence" value="ECO:0007669"/>
    <property type="project" value="UniProtKB-KW"/>
</dbReference>
<evidence type="ECO:0000256" key="2">
    <source>
        <dbReference type="ARBA" id="ARBA00023015"/>
    </source>
</evidence>
<keyword evidence="2" id="KW-0805">Transcription regulation</keyword>
<evidence type="ECO:0000259" key="5">
    <source>
        <dbReference type="PROSITE" id="PS50931"/>
    </source>
</evidence>
<gene>
    <name evidence="6" type="ORF">AWB64_05091</name>
</gene>
<keyword evidence="3" id="KW-0238">DNA-binding</keyword>
<dbReference type="EMBL" id="FCOC02000021">
    <property type="protein sequence ID" value="SAL48429.1"/>
    <property type="molecule type" value="Genomic_DNA"/>
</dbReference>
<evidence type="ECO:0000256" key="1">
    <source>
        <dbReference type="ARBA" id="ARBA00009437"/>
    </source>
</evidence>
<dbReference type="AlphaFoldDB" id="A0A158HWR6"/>
<dbReference type="PANTHER" id="PTHR30346:SF28">
    <property type="entry name" value="HTH-TYPE TRANSCRIPTIONAL REGULATOR CYNR"/>
    <property type="match status" value="1"/>
</dbReference>
<dbReference type="PROSITE" id="PS50931">
    <property type="entry name" value="HTH_LYSR"/>
    <property type="match status" value="1"/>
</dbReference>
<dbReference type="Proteomes" id="UP000054893">
    <property type="component" value="Unassembled WGS sequence"/>
</dbReference>
<accession>A0A158HWR6</accession>
<dbReference type="GO" id="GO:0003700">
    <property type="term" value="F:DNA-binding transcription factor activity"/>
    <property type="evidence" value="ECO:0007669"/>
    <property type="project" value="InterPro"/>
</dbReference>
<dbReference type="InterPro" id="IPR036390">
    <property type="entry name" value="WH_DNA-bd_sf"/>
</dbReference>
<dbReference type="SUPFAM" id="SSF53850">
    <property type="entry name" value="Periplasmic binding protein-like II"/>
    <property type="match status" value="1"/>
</dbReference>
<evidence type="ECO:0000313" key="7">
    <source>
        <dbReference type="Proteomes" id="UP000054893"/>
    </source>
</evidence>
<dbReference type="Gene3D" id="3.40.190.10">
    <property type="entry name" value="Periplasmic binding protein-like II"/>
    <property type="match status" value="2"/>
</dbReference>
<dbReference type="InterPro" id="IPR036388">
    <property type="entry name" value="WH-like_DNA-bd_sf"/>
</dbReference>
<dbReference type="SUPFAM" id="SSF46785">
    <property type="entry name" value="Winged helix' DNA-binding domain"/>
    <property type="match status" value="1"/>
</dbReference>
<organism evidence="6 7">
    <name type="scientific">Caballeronia sordidicola</name>
    <name type="common">Burkholderia sordidicola</name>
    <dbReference type="NCBI Taxonomy" id="196367"/>
    <lineage>
        <taxon>Bacteria</taxon>
        <taxon>Pseudomonadati</taxon>
        <taxon>Pseudomonadota</taxon>
        <taxon>Betaproteobacteria</taxon>
        <taxon>Burkholderiales</taxon>
        <taxon>Burkholderiaceae</taxon>
        <taxon>Caballeronia</taxon>
    </lineage>
</organism>
<dbReference type="RefSeq" id="WP_060858130.1">
    <property type="nucleotide sequence ID" value="NZ_FCOC02000021.1"/>
</dbReference>
<feature type="domain" description="HTH lysR-type" evidence="5">
    <location>
        <begin position="1"/>
        <end position="58"/>
    </location>
</feature>